<accession>A0A848J2B0</accession>
<organism evidence="4 5">
    <name type="scientific">Marinigracilibium pacificum</name>
    <dbReference type="NCBI Taxonomy" id="2729599"/>
    <lineage>
        <taxon>Bacteria</taxon>
        <taxon>Pseudomonadati</taxon>
        <taxon>Bacteroidota</taxon>
        <taxon>Cytophagia</taxon>
        <taxon>Cytophagales</taxon>
        <taxon>Flammeovirgaceae</taxon>
        <taxon>Marinigracilibium</taxon>
    </lineage>
</organism>
<keyword evidence="2" id="KW-0862">Zinc</keyword>
<dbReference type="Pfam" id="PF00383">
    <property type="entry name" value="dCMP_cyt_deam_1"/>
    <property type="match status" value="1"/>
</dbReference>
<dbReference type="AlphaFoldDB" id="A0A848J2B0"/>
<proteinExistence type="predicted"/>
<evidence type="ECO:0000313" key="4">
    <source>
        <dbReference type="EMBL" id="NMM48449.1"/>
    </source>
</evidence>
<feature type="domain" description="CMP/dCMP-type deaminase" evidence="3">
    <location>
        <begin position="4"/>
        <end position="114"/>
    </location>
</feature>
<dbReference type="CDD" id="cd01285">
    <property type="entry name" value="nucleoside_deaminase"/>
    <property type="match status" value="1"/>
</dbReference>
<dbReference type="InterPro" id="IPR002125">
    <property type="entry name" value="CMP_dCMP_dom"/>
</dbReference>
<dbReference type="PANTHER" id="PTHR11079:SF179">
    <property type="entry name" value="TRNA(ADENINE(34)) DEAMINASE, CHLOROPLASTIC"/>
    <property type="match status" value="1"/>
</dbReference>
<dbReference type="RefSeq" id="WP_169680199.1">
    <property type="nucleotide sequence ID" value="NZ_JABBNU010000004.1"/>
</dbReference>
<evidence type="ECO:0000256" key="1">
    <source>
        <dbReference type="ARBA" id="ARBA00022723"/>
    </source>
</evidence>
<dbReference type="EMBL" id="JABBNU010000004">
    <property type="protein sequence ID" value="NMM48449.1"/>
    <property type="molecule type" value="Genomic_DNA"/>
</dbReference>
<protein>
    <submittedName>
        <fullName evidence="4">Nucleoside deaminase</fullName>
    </submittedName>
</protein>
<dbReference type="Proteomes" id="UP000559010">
    <property type="component" value="Unassembled WGS sequence"/>
</dbReference>
<evidence type="ECO:0000256" key="2">
    <source>
        <dbReference type="ARBA" id="ARBA00022833"/>
    </source>
</evidence>
<keyword evidence="5" id="KW-1185">Reference proteome</keyword>
<dbReference type="GO" id="GO:0008270">
    <property type="term" value="F:zinc ion binding"/>
    <property type="evidence" value="ECO:0007669"/>
    <property type="project" value="InterPro"/>
</dbReference>
<evidence type="ECO:0000259" key="3">
    <source>
        <dbReference type="PROSITE" id="PS51747"/>
    </source>
</evidence>
<dbReference type="InterPro" id="IPR016193">
    <property type="entry name" value="Cytidine_deaminase-like"/>
</dbReference>
<comment type="caution">
    <text evidence="4">The sequence shown here is derived from an EMBL/GenBank/DDBJ whole genome shotgun (WGS) entry which is preliminary data.</text>
</comment>
<keyword evidence="1" id="KW-0479">Metal-binding</keyword>
<dbReference type="PROSITE" id="PS51747">
    <property type="entry name" value="CYT_DCMP_DEAMINASES_2"/>
    <property type="match status" value="1"/>
</dbReference>
<reference evidence="4 5" key="1">
    <citation type="submission" date="2020-04" db="EMBL/GenBank/DDBJ databases">
        <title>Flammeovirgaceae bacterium KN852 isolated from deep sea.</title>
        <authorList>
            <person name="Zhang D.-C."/>
        </authorList>
    </citation>
    <scope>NUCLEOTIDE SEQUENCE [LARGE SCALE GENOMIC DNA]</scope>
    <source>
        <strain evidence="4 5">KN852</strain>
    </source>
</reference>
<dbReference type="Gene3D" id="3.40.140.10">
    <property type="entry name" value="Cytidine Deaminase, domain 2"/>
    <property type="match status" value="1"/>
</dbReference>
<evidence type="ECO:0000313" key="5">
    <source>
        <dbReference type="Proteomes" id="UP000559010"/>
    </source>
</evidence>
<name>A0A848J2B0_9BACT</name>
<gene>
    <name evidence="4" type="ORF">HH304_08565</name>
</gene>
<dbReference type="PANTHER" id="PTHR11079">
    <property type="entry name" value="CYTOSINE DEAMINASE FAMILY MEMBER"/>
    <property type="match status" value="1"/>
</dbReference>
<dbReference type="PROSITE" id="PS00903">
    <property type="entry name" value="CYT_DCMP_DEAMINASES_1"/>
    <property type="match status" value="1"/>
</dbReference>
<dbReference type="GO" id="GO:0016787">
    <property type="term" value="F:hydrolase activity"/>
    <property type="evidence" value="ECO:0007669"/>
    <property type="project" value="InterPro"/>
</dbReference>
<dbReference type="InterPro" id="IPR016192">
    <property type="entry name" value="APOBEC/CMP_deaminase_Zn-bd"/>
</dbReference>
<sequence length="143" mass="15942">MITHDDNFWMKMAIDIARDSRSPFGAVLVDCEGQQIAMPNTTLLDGPTAHAEMNVIRRMNELDYDDPEDLTLYTTVEPCPMCMGAIIWAGIGTLIYGASIKHASKFTNQILVSSEEIVNNSNSMLITHGGFMAEECEKLFQHK</sequence>
<dbReference type="SUPFAM" id="SSF53927">
    <property type="entry name" value="Cytidine deaminase-like"/>
    <property type="match status" value="1"/>
</dbReference>